<protein>
    <recommendedName>
        <fullName evidence="3">SAM domain-containing protein</fullName>
    </recommendedName>
</protein>
<reference evidence="1 2" key="1">
    <citation type="journal article" date="2015" name="Nat. Commun.">
        <title>Lucilia cuprina genome unlocks parasitic fly biology to underpin future interventions.</title>
        <authorList>
            <person name="Anstead C.A."/>
            <person name="Korhonen P.K."/>
            <person name="Young N.D."/>
            <person name="Hall R.S."/>
            <person name="Jex A.R."/>
            <person name="Murali S.C."/>
            <person name="Hughes D.S."/>
            <person name="Lee S.F."/>
            <person name="Perry T."/>
            <person name="Stroehlein A.J."/>
            <person name="Ansell B.R."/>
            <person name="Breugelmans B."/>
            <person name="Hofmann A."/>
            <person name="Qu J."/>
            <person name="Dugan S."/>
            <person name="Lee S.L."/>
            <person name="Chao H."/>
            <person name="Dinh H."/>
            <person name="Han Y."/>
            <person name="Doddapaneni H.V."/>
            <person name="Worley K.C."/>
            <person name="Muzny D.M."/>
            <person name="Ioannidis P."/>
            <person name="Waterhouse R.M."/>
            <person name="Zdobnov E.M."/>
            <person name="James P.J."/>
            <person name="Bagnall N.H."/>
            <person name="Kotze A.C."/>
            <person name="Gibbs R.A."/>
            <person name="Richards S."/>
            <person name="Batterham P."/>
            <person name="Gasser R.B."/>
        </authorList>
    </citation>
    <scope>NUCLEOTIDE SEQUENCE [LARGE SCALE GENOMIC DNA]</scope>
    <source>
        <strain evidence="1 2">LS</strain>
        <tissue evidence="1">Full body</tissue>
    </source>
</reference>
<sequence>MPKRKRSIVTEKLTEEFLNNDLPVKIKTQLLSDDEESDMDHSEIKIEPYEEMNDDSLPIEDQTLTKSIGVQTDAVCETNVNVQKILNTLKSKHLESSKLMVDKLFQSIGKVVEDTLTSMKRKDAELNNDNTLVGLLTSWELKHLLQFFQEQNITIKTLSLMTSNDLTEITKHMKIGDKILFKHNLDKWRKDRNLPALLPPSTGEVQDTQFQYFGTEVENPKVNVLDILKLHKSGCKILKFYEKSQKISEEHRSCIMNIIVQHFESKDLHMSLQTSYQLENQILQIFPTEKLEYYRTERRGKIYSKFYNKKKLLKSLKTTDSVATKEDTLVPECDAHVYIHALKTQDFKSHAYSFAWCSCVNFRLNQIRNECHTIKEALKLWPEYKGPSACKFIECDFNGLYQNVSANVNWNEKFLKLYKYLKNYNNTREKSIADMLTTIEIPQTHEEKDHHQVYLQLLWCLHSSLYQTKKCARKNTNGKMEYSKFTIKDSQESFIYINSTMQSLQDHLAALAAKDDNIQPFILGLGDVNNLKIDQFFIYLDDKLIKCDSFMEAFETCFKSYHVFNVHYPMASEPFWIFVENYFYGIFKNVKSYTKGCILLDQLSKI</sequence>
<dbReference type="InterPro" id="IPR013761">
    <property type="entry name" value="SAM/pointed_sf"/>
</dbReference>
<accession>A0A0L0C291</accession>
<evidence type="ECO:0000313" key="2">
    <source>
        <dbReference type="Proteomes" id="UP000037069"/>
    </source>
</evidence>
<keyword evidence="2" id="KW-1185">Reference proteome</keyword>
<name>A0A0L0C291_LUCCU</name>
<dbReference type="InterPro" id="IPR031934">
    <property type="entry name" value="DUF4769"/>
</dbReference>
<gene>
    <name evidence="1" type="ORF">FF38_12940</name>
</gene>
<dbReference type="OrthoDB" id="3598281at2759"/>
<proteinExistence type="predicted"/>
<dbReference type="Pfam" id="PF15992">
    <property type="entry name" value="DUF4769"/>
    <property type="match status" value="2"/>
</dbReference>
<dbReference type="EMBL" id="JRES01001097">
    <property type="protein sequence ID" value="KNC25549.1"/>
    <property type="molecule type" value="Genomic_DNA"/>
</dbReference>
<evidence type="ECO:0000313" key="1">
    <source>
        <dbReference type="EMBL" id="KNC25549.1"/>
    </source>
</evidence>
<comment type="caution">
    <text evidence="1">The sequence shown here is derived from an EMBL/GenBank/DDBJ whole genome shotgun (WGS) entry which is preliminary data.</text>
</comment>
<evidence type="ECO:0008006" key="3">
    <source>
        <dbReference type="Google" id="ProtNLM"/>
    </source>
</evidence>
<dbReference type="Gene3D" id="1.10.150.50">
    <property type="entry name" value="Transcription Factor, Ets-1"/>
    <property type="match status" value="1"/>
</dbReference>
<dbReference type="Proteomes" id="UP000037069">
    <property type="component" value="Unassembled WGS sequence"/>
</dbReference>
<dbReference type="OMA" id="IRNECHT"/>
<dbReference type="AlphaFoldDB" id="A0A0L0C291"/>
<organism evidence="1 2">
    <name type="scientific">Lucilia cuprina</name>
    <name type="common">Green bottle fly</name>
    <name type="synonym">Australian sheep blowfly</name>
    <dbReference type="NCBI Taxonomy" id="7375"/>
    <lineage>
        <taxon>Eukaryota</taxon>
        <taxon>Metazoa</taxon>
        <taxon>Ecdysozoa</taxon>
        <taxon>Arthropoda</taxon>
        <taxon>Hexapoda</taxon>
        <taxon>Insecta</taxon>
        <taxon>Pterygota</taxon>
        <taxon>Neoptera</taxon>
        <taxon>Endopterygota</taxon>
        <taxon>Diptera</taxon>
        <taxon>Brachycera</taxon>
        <taxon>Muscomorpha</taxon>
        <taxon>Oestroidea</taxon>
        <taxon>Calliphoridae</taxon>
        <taxon>Luciliinae</taxon>
        <taxon>Lucilia</taxon>
    </lineage>
</organism>